<evidence type="ECO:0000313" key="2">
    <source>
        <dbReference type="EMBL" id="KAK9839486.1"/>
    </source>
</evidence>
<organism evidence="2 3">
    <name type="scientific">Elliptochloris bilobata</name>
    <dbReference type="NCBI Taxonomy" id="381761"/>
    <lineage>
        <taxon>Eukaryota</taxon>
        <taxon>Viridiplantae</taxon>
        <taxon>Chlorophyta</taxon>
        <taxon>core chlorophytes</taxon>
        <taxon>Trebouxiophyceae</taxon>
        <taxon>Trebouxiophyceae incertae sedis</taxon>
        <taxon>Elliptochloris clade</taxon>
        <taxon>Elliptochloris</taxon>
    </lineage>
</organism>
<dbReference type="AlphaFoldDB" id="A0AAW1S254"/>
<gene>
    <name evidence="2" type="ORF">WJX81_005005</name>
</gene>
<reference evidence="2 3" key="1">
    <citation type="journal article" date="2024" name="Nat. Commun.">
        <title>Phylogenomics reveals the evolutionary origins of lichenization in chlorophyte algae.</title>
        <authorList>
            <person name="Puginier C."/>
            <person name="Libourel C."/>
            <person name="Otte J."/>
            <person name="Skaloud P."/>
            <person name="Haon M."/>
            <person name="Grisel S."/>
            <person name="Petersen M."/>
            <person name="Berrin J.G."/>
            <person name="Delaux P.M."/>
            <person name="Dal Grande F."/>
            <person name="Keller J."/>
        </authorList>
    </citation>
    <scope>NUCLEOTIDE SEQUENCE [LARGE SCALE GENOMIC DNA]</scope>
    <source>
        <strain evidence="2 3">SAG 245.80</strain>
    </source>
</reference>
<keyword evidence="3" id="KW-1185">Reference proteome</keyword>
<dbReference type="EMBL" id="JALJOU010000016">
    <property type="protein sequence ID" value="KAK9839486.1"/>
    <property type="molecule type" value="Genomic_DNA"/>
</dbReference>
<evidence type="ECO:0000313" key="3">
    <source>
        <dbReference type="Proteomes" id="UP001445335"/>
    </source>
</evidence>
<accession>A0AAW1S254</accession>
<evidence type="ECO:0000256" key="1">
    <source>
        <dbReference type="SAM" id="MobiDB-lite"/>
    </source>
</evidence>
<protein>
    <submittedName>
        <fullName evidence="2">Uncharacterized protein</fullName>
    </submittedName>
</protein>
<feature type="region of interest" description="Disordered" evidence="1">
    <location>
        <begin position="1"/>
        <end position="22"/>
    </location>
</feature>
<dbReference type="Proteomes" id="UP001445335">
    <property type="component" value="Unassembled WGS sequence"/>
</dbReference>
<name>A0AAW1S254_9CHLO</name>
<proteinExistence type="predicted"/>
<sequence>MAAQGPGEGGVVGHPLATTAPEMKSPAPVLTELPTSAAPLQAANNDTTAACEAVLAAAELVAEASAHAQLLPSPEELAAACDAVLDQLVAEAVLAEAPARAQLPRRLALLRSADDMAAAAAEAPACPLPQIDPATLHAIIEAPAACGALVAEALTHAAAADPALQEVGFREEGDSNFTDVSPKPQAAAANPAQQGLEGHLVEKFLDLAPLALELPGEAADPALQGFLERGILDLALQAVEPQPGGMALLGEAAGGLGEPAEALAAIGCLLPLKLEPQLSGMAPLGEAAGGSDELAEVLAAIGGLLPALEPQPGGVAAVGKAAAAAAVAALSHLQAGYIPSCLMPAADACVDACEEACAAGWACVRFCRNAARPLFRCSPFAGPAE</sequence>
<feature type="compositionally biased region" description="Gly residues" evidence="1">
    <location>
        <begin position="1"/>
        <end position="12"/>
    </location>
</feature>
<comment type="caution">
    <text evidence="2">The sequence shown here is derived from an EMBL/GenBank/DDBJ whole genome shotgun (WGS) entry which is preliminary data.</text>
</comment>